<dbReference type="InterPro" id="IPR035986">
    <property type="entry name" value="PKD_dom_sf"/>
</dbReference>
<protein>
    <recommendedName>
        <fullName evidence="4">PKD domain-containing protein</fullName>
    </recommendedName>
</protein>
<proteinExistence type="predicted"/>
<comment type="caution">
    <text evidence="2">The sequence shown here is derived from an EMBL/GenBank/DDBJ whole genome shotgun (WGS) entry which is preliminary data.</text>
</comment>
<evidence type="ECO:0000313" key="2">
    <source>
        <dbReference type="EMBL" id="OGZ93542.1"/>
    </source>
</evidence>
<reference evidence="2 3" key="1">
    <citation type="journal article" date="2016" name="Nat. Commun.">
        <title>Thousands of microbial genomes shed light on interconnected biogeochemical processes in an aquifer system.</title>
        <authorList>
            <person name="Anantharaman K."/>
            <person name="Brown C.T."/>
            <person name="Hug L.A."/>
            <person name="Sharon I."/>
            <person name="Castelle C.J."/>
            <person name="Probst A.J."/>
            <person name="Thomas B.C."/>
            <person name="Singh A."/>
            <person name="Wilkins M.J."/>
            <person name="Karaoz U."/>
            <person name="Brodie E.L."/>
            <person name="Williams K.H."/>
            <person name="Hubbard S.S."/>
            <person name="Banfield J.F."/>
        </authorList>
    </citation>
    <scope>NUCLEOTIDE SEQUENCE [LARGE SCALE GENOMIC DNA]</scope>
</reference>
<dbReference type="CDD" id="cd00146">
    <property type="entry name" value="PKD"/>
    <property type="match status" value="1"/>
</dbReference>
<gene>
    <name evidence="2" type="ORF">A2633_03395</name>
</gene>
<dbReference type="Gene3D" id="2.60.40.10">
    <property type="entry name" value="Immunoglobulins"/>
    <property type="match status" value="2"/>
</dbReference>
<name>A0A1G2K2A6_9BACT</name>
<dbReference type="SUPFAM" id="SSF49299">
    <property type="entry name" value="PKD domain"/>
    <property type="match status" value="1"/>
</dbReference>
<evidence type="ECO:0008006" key="4">
    <source>
        <dbReference type="Google" id="ProtNLM"/>
    </source>
</evidence>
<feature type="region of interest" description="Disordered" evidence="1">
    <location>
        <begin position="214"/>
        <end position="255"/>
    </location>
</feature>
<evidence type="ECO:0000313" key="3">
    <source>
        <dbReference type="Proteomes" id="UP000177152"/>
    </source>
</evidence>
<dbReference type="InterPro" id="IPR013783">
    <property type="entry name" value="Ig-like_fold"/>
</dbReference>
<dbReference type="EMBL" id="MHQC01000057">
    <property type="protein sequence ID" value="OGZ93542.1"/>
    <property type="molecule type" value="Genomic_DNA"/>
</dbReference>
<sequence>MSIGGAFSPPVVYPGTSHTPLLTGSIHVHAGASTTDSDGNLSSYTWSWVSFPAGYVPPALPAGVLISGGSVSIPGPTYPVSLSGDYTIQLSVSDSAGMTTSQNLTETAVAAPAVYPGPSHTLTVSTAHTHAGASATDSDGNLASYSWTWVLCPAACPLLTGSSGLISGNSAAIPGPGYTPLDPGFYRLRLTVKDLTNLSRSAILDENTRAITECNDASDNDGDGRVDYPGDPGCSIPGDNSEDDSIPDFIEVLPQ</sequence>
<dbReference type="Proteomes" id="UP000177152">
    <property type="component" value="Unassembled WGS sequence"/>
</dbReference>
<organism evidence="2 3">
    <name type="scientific">Candidatus Sungbacteria bacterium RIFCSPHIGHO2_01_FULL_47_32</name>
    <dbReference type="NCBI Taxonomy" id="1802264"/>
    <lineage>
        <taxon>Bacteria</taxon>
        <taxon>Candidatus Sungiibacteriota</taxon>
    </lineage>
</organism>
<evidence type="ECO:0000256" key="1">
    <source>
        <dbReference type="SAM" id="MobiDB-lite"/>
    </source>
</evidence>
<dbReference type="AlphaFoldDB" id="A0A1G2K2A6"/>
<accession>A0A1G2K2A6</accession>